<dbReference type="Proteomes" id="UP000887116">
    <property type="component" value="Unassembled WGS sequence"/>
</dbReference>
<dbReference type="AlphaFoldDB" id="A0A8X6FUZ6"/>
<comment type="caution">
    <text evidence="2">The sequence shown here is derived from an EMBL/GenBank/DDBJ whole genome shotgun (WGS) entry which is preliminary data.</text>
</comment>
<evidence type="ECO:0000313" key="2">
    <source>
        <dbReference type="EMBL" id="GFQ87929.1"/>
    </source>
</evidence>
<gene>
    <name evidence="2" type="ORF">TNCT_84541</name>
</gene>
<accession>A0A8X6FUZ6</accession>
<evidence type="ECO:0000256" key="1">
    <source>
        <dbReference type="SAM" id="Phobius"/>
    </source>
</evidence>
<keyword evidence="3" id="KW-1185">Reference proteome</keyword>
<name>A0A8X6FUZ6_TRICU</name>
<evidence type="ECO:0000313" key="3">
    <source>
        <dbReference type="Proteomes" id="UP000887116"/>
    </source>
</evidence>
<feature type="transmembrane region" description="Helical" evidence="1">
    <location>
        <begin position="38"/>
        <end position="55"/>
    </location>
</feature>
<dbReference type="EMBL" id="BMAO01023307">
    <property type="protein sequence ID" value="GFQ87929.1"/>
    <property type="molecule type" value="Genomic_DNA"/>
</dbReference>
<keyword evidence="1" id="KW-1133">Transmembrane helix</keyword>
<proteinExistence type="predicted"/>
<reference evidence="2" key="1">
    <citation type="submission" date="2020-07" db="EMBL/GenBank/DDBJ databases">
        <title>Multicomponent nature underlies the extraordinary mechanical properties of spider dragline silk.</title>
        <authorList>
            <person name="Kono N."/>
            <person name="Nakamura H."/>
            <person name="Mori M."/>
            <person name="Yoshida Y."/>
            <person name="Ohtoshi R."/>
            <person name="Malay A.D."/>
            <person name="Moran D.A.P."/>
            <person name="Tomita M."/>
            <person name="Numata K."/>
            <person name="Arakawa K."/>
        </authorList>
    </citation>
    <scope>NUCLEOTIDE SEQUENCE</scope>
</reference>
<keyword evidence="1" id="KW-0472">Membrane</keyword>
<keyword evidence="1" id="KW-0812">Transmembrane</keyword>
<sequence length="117" mass="13000">MMGTATSTTGFSAAATSTTGFSATSTTRFSAGVTSTTGFSAATVSSLLLITAMCMRRTYTWLKSFELLERNFIRNSSVVKKMYSNMYEVYFSIQLSIEIFYYNSENYVIALLFIISK</sequence>
<protein>
    <submittedName>
        <fullName evidence="2">Uncharacterized protein</fullName>
    </submittedName>
</protein>
<organism evidence="2 3">
    <name type="scientific">Trichonephila clavata</name>
    <name type="common">Joro spider</name>
    <name type="synonym">Nephila clavata</name>
    <dbReference type="NCBI Taxonomy" id="2740835"/>
    <lineage>
        <taxon>Eukaryota</taxon>
        <taxon>Metazoa</taxon>
        <taxon>Ecdysozoa</taxon>
        <taxon>Arthropoda</taxon>
        <taxon>Chelicerata</taxon>
        <taxon>Arachnida</taxon>
        <taxon>Araneae</taxon>
        <taxon>Araneomorphae</taxon>
        <taxon>Entelegynae</taxon>
        <taxon>Araneoidea</taxon>
        <taxon>Nephilidae</taxon>
        <taxon>Trichonephila</taxon>
    </lineage>
</organism>